<dbReference type="EMBL" id="FNGY01000006">
    <property type="protein sequence ID" value="SDN16272.1"/>
    <property type="molecule type" value="Genomic_DNA"/>
</dbReference>
<keyword evidence="2 4" id="KW-0378">Hydrolase</keyword>
<dbReference type="PANTHER" id="PTHR40079">
    <property type="entry name" value="MANNAN ENDO-1,4-BETA-MANNOSIDASE E-RELATED"/>
    <property type="match status" value="1"/>
</dbReference>
<sequence>MKYSKLFKFSIFFLLLVLSAIFLYIRYGKGPGLPDELNDKARNETLIAVYDRKHVIPENLPDQIQYLSIKWKNEGLASNSSDLRGKLSTSKNLLLTLEIWPAKNNNVLDEILKGTYDAKIRQLALFAGNRRDIMLRFLPEMEIPVQDFPWQYQSPEQYINAFNYFARQLKKNAPGIKMLWSPAGYPGDSEFWPGPDHVDAISITLGSKSEMKTKAYPVDSGLTAGLLKSKIHRMRFMDKPILILSAGWKAERPELSAMLKKVEHQADSFKNTIYSSRYFQADTPGVIKRKTLLIGAYDPRQVLLKEPELTVEHLFTDWGEIQRGDFNRKFHEVTRRKHDVIVTMEPWRDITNREDSSVLQNTMRGKYDREIRELYRIISNSGQHVYLRWAHEMEIPIHRYSWQSKLPVDYINSYRYFMKFKKKDDQIFRVWGPAGDRGSADWYPGDDVVDYISIAIYGLPDKNITDERQQESFRTIFQRKSYRMRFMNKPFFITEFGVKGTAGYKKKWLEGAAETIRQNQQIFGICYFNLFDNPKAWGDIKAPDWSITKDIFKGFCKSLQTGTDY</sequence>
<dbReference type="RefSeq" id="WP_074609691.1">
    <property type="nucleotide sequence ID" value="NZ_FNGY01000006.1"/>
</dbReference>
<dbReference type="GO" id="GO:0006080">
    <property type="term" value="P:substituted mannan metabolic process"/>
    <property type="evidence" value="ECO:0007669"/>
    <property type="project" value="InterPro"/>
</dbReference>
<feature type="active site" description="Proton donor" evidence="4">
    <location>
        <position position="392"/>
    </location>
</feature>
<evidence type="ECO:0000256" key="2">
    <source>
        <dbReference type="ARBA" id="ARBA00022801"/>
    </source>
</evidence>
<organism evidence="6 7">
    <name type="scientific">Pedobacter steynii</name>
    <dbReference type="NCBI Taxonomy" id="430522"/>
    <lineage>
        <taxon>Bacteria</taxon>
        <taxon>Pseudomonadati</taxon>
        <taxon>Bacteroidota</taxon>
        <taxon>Sphingobacteriia</taxon>
        <taxon>Sphingobacteriales</taxon>
        <taxon>Sphingobacteriaceae</taxon>
        <taxon>Pedobacter</taxon>
    </lineage>
</organism>
<dbReference type="Gene3D" id="3.20.20.80">
    <property type="entry name" value="Glycosidases"/>
    <property type="match status" value="2"/>
</dbReference>
<feature type="domain" description="GH26" evidence="5">
    <location>
        <begin position="253"/>
        <end position="550"/>
    </location>
</feature>
<dbReference type="PROSITE" id="PS51764">
    <property type="entry name" value="GH26"/>
    <property type="match status" value="1"/>
</dbReference>
<keyword evidence="3 4" id="KW-0326">Glycosidase</keyword>
<dbReference type="InterPro" id="IPR022790">
    <property type="entry name" value="GH26_dom"/>
</dbReference>
<accession>A0A1G9Z4H9</accession>
<dbReference type="OrthoDB" id="9816550at2"/>
<reference evidence="7" key="1">
    <citation type="submission" date="2016-10" db="EMBL/GenBank/DDBJ databases">
        <authorList>
            <person name="Varghese N."/>
            <person name="Submissions S."/>
        </authorList>
    </citation>
    <scope>NUCLEOTIDE SEQUENCE [LARGE SCALE GENOMIC DNA]</scope>
    <source>
        <strain evidence="7">DSM 19110</strain>
    </source>
</reference>
<keyword evidence="7" id="KW-1185">Reference proteome</keyword>
<dbReference type="InterPro" id="IPR000805">
    <property type="entry name" value="Glyco_hydro_26"/>
</dbReference>
<evidence type="ECO:0000313" key="6">
    <source>
        <dbReference type="EMBL" id="SDN16272.1"/>
    </source>
</evidence>
<evidence type="ECO:0000256" key="4">
    <source>
        <dbReference type="PROSITE-ProRule" id="PRU01100"/>
    </source>
</evidence>
<dbReference type="PANTHER" id="PTHR40079:SF4">
    <property type="entry name" value="GH26 DOMAIN-CONTAINING PROTEIN-RELATED"/>
    <property type="match status" value="1"/>
</dbReference>
<dbReference type="InterPro" id="IPR017853">
    <property type="entry name" value="GH"/>
</dbReference>
<evidence type="ECO:0000313" key="7">
    <source>
        <dbReference type="Proteomes" id="UP000183200"/>
    </source>
</evidence>
<evidence type="ECO:0000256" key="3">
    <source>
        <dbReference type="ARBA" id="ARBA00023295"/>
    </source>
</evidence>
<protein>
    <recommendedName>
        <fullName evidence="5">GH26 domain-containing protein</fullName>
    </recommendedName>
</protein>
<dbReference type="Proteomes" id="UP000183200">
    <property type="component" value="Unassembled WGS sequence"/>
</dbReference>
<feature type="active site" description="Nucleophile" evidence="4">
    <location>
        <position position="495"/>
    </location>
</feature>
<proteinExistence type="inferred from homology"/>
<dbReference type="SUPFAM" id="SSF51445">
    <property type="entry name" value="(Trans)glycosidases"/>
    <property type="match status" value="2"/>
</dbReference>
<name>A0A1G9Z4H9_9SPHI</name>
<comment type="similarity">
    <text evidence="1 4">Belongs to the glycosyl hydrolase 26 family.</text>
</comment>
<dbReference type="GO" id="GO:0016985">
    <property type="term" value="F:mannan endo-1,4-beta-mannosidase activity"/>
    <property type="evidence" value="ECO:0007669"/>
    <property type="project" value="InterPro"/>
</dbReference>
<evidence type="ECO:0000256" key="1">
    <source>
        <dbReference type="ARBA" id="ARBA00007754"/>
    </source>
</evidence>
<evidence type="ECO:0000259" key="5">
    <source>
        <dbReference type="PROSITE" id="PS51764"/>
    </source>
</evidence>
<dbReference type="AlphaFoldDB" id="A0A1G9Z4H9"/>
<gene>
    <name evidence="6" type="ORF">SAMN05421820_106348</name>
</gene>